<feature type="domain" description="Peptidase S9 prolyl oligopeptidase catalytic" evidence="4">
    <location>
        <begin position="33"/>
        <end position="244"/>
    </location>
</feature>
<reference evidence="6" key="1">
    <citation type="journal article" date="2018" name="Nat. Microbiol.">
        <title>Leveraging single-cell genomics to expand the fungal tree of life.</title>
        <authorList>
            <person name="Ahrendt S.R."/>
            <person name="Quandt C.A."/>
            <person name="Ciobanu D."/>
            <person name="Clum A."/>
            <person name="Salamov A."/>
            <person name="Andreopoulos B."/>
            <person name="Cheng J.F."/>
            <person name="Woyke T."/>
            <person name="Pelin A."/>
            <person name="Henrissat B."/>
            <person name="Reynolds N.K."/>
            <person name="Benny G.L."/>
            <person name="Smith M.E."/>
            <person name="James T.Y."/>
            <person name="Grigoriev I.V."/>
        </authorList>
    </citation>
    <scope>NUCLEOTIDE SEQUENCE [LARGE SCALE GENOMIC DNA]</scope>
    <source>
        <strain evidence="6">Benny S71-1</strain>
    </source>
</reference>
<evidence type="ECO:0000259" key="4">
    <source>
        <dbReference type="Pfam" id="PF00326"/>
    </source>
</evidence>
<sequence>MASISVLACFDWRASNRGLLTMPGGPHAAHTTSFSALTCTLASLGFSVALVNYRGSTGYGYKAVDSLVGHIGRLEVEDTQASRPSYYDAKRVCVTGGSHGGFTTAHLIGQYPNFYCASVMRNPVINVGAMAFTTDIPDWNFSELDMSYCFQKPTVMTPQDYERAFSASPICHVDKVVTPTLMMLGSNDRRVPPSEGLGWVHIVRGIGKATVCCKMYPDNGHALDGVEAETAGFAALAGWFLTYATAAE</sequence>
<evidence type="ECO:0000313" key="6">
    <source>
        <dbReference type="Proteomes" id="UP000278143"/>
    </source>
</evidence>
<keyword evidence="6" id="KW-1185">Reference proteome</keyword>
<protein>
    <recommendedName>
        <fullName evidence="3">Dipeptidyl-peptidase V</fullName>
    </recommendedName>
</protein>
<comment type="similarity">
    <text evidence="1">Belongs to the peptidase S9C family.</text>
</comment>
<dbReference type="AlphaFoldDB" id="A0A4P9Z4B2"/>
<dbReference type="Pfam" id="PF00326">
    <property type="entry name" value="Peptidase_S9"/>
    <property type="match status" value="1"/>
</dbReference>
<dbReference type="InterPro" id="IPR001375">
    <property type="entry name" value="Peptidase_S9_cat"/>
</dbReference>
<proteinExistence type="inferred from homology"/>
<name>A0A4P9Z4B2_9FUNG</name>
<evidence type="ECO:0000256" key="1">
    <source>
        <dbReference type="ARBA" id="ARBA00010040"/>
    </source>
</evidence>
<organism evidence="5 6">
    <name type="scientific">Syncephalis pseudoplumigaleata</name>
    <dbReference type="NCBI Taxonomy" id="1712513"/>
    <lineage>
        <taxon>Eukaryota</taxon>
        <taxon>Fungi</taxon>
        <taxon>Fungi incertae sedis</taxon>
        <taxon>Zoopagomycota</taxon>
        <taxon>Zoopagomycotina</taxon>
        <taxon>Zoopagomycetes</taxon>
        <taxon>Zoopagales</taxon>
        <taxon>Piptocephalidaceae</taxon>
        <taxon>Syncephalis</taxon>
    </lineage>
</organism>
<dbReference type="OrthoDB" id="43744at2759"/>
<gene>
    <name evidence="5" type="ORF">SYNPS1DRAFT_12705</name>
</gene>
<keyword evidence="2 5" id="KW-0378">Hydrolase</keyword>
<evidence type="ECO:0000256" key="2">
    <source>
        <dbReference type="ARBA" id="ARBA00022801"/>
    </source>
</evidence>
<dbReference type="GO" id="GO:0006508">
    <property type="term" value="P:proteolysis"/>
    <property type="evidence" value="ECO:0007669"/>
    <property type="project" value="InterPro"/>
</dbReference>
<dbReference type="EMBL" id="KZ989213">
    <property type="protein sequence ID" value="RKP27404.1"/>
    <property type="molecule type" value="Genomic_DNA"/>
</dbReference>
<dbReference type="PANTHER" id="PTHR42776">
    <property type="entry name" value="SERINE PEPTIDASE S9 FAMILY MEMBER"/>
    <property type="match status" value="1"/>
</dbReference>
<dbReference type="PANTHER" id="PTHR42776:SF4">
    <property type="entry name" value="ACYLAMINO-ACID-RELEASING ENZYME"/>
    <property type="match status" value="1"/>
</dbReference>
<dbReference type="GO" id="GO:0004252">
    <property type="term" value="F:serine-type endopeptidase activity"/>
    <property type="evidence" value="ECO:0007669"/>
    <property type="project" value="TreeGrafter"/>
</dbReference>
<dbReference type="Gene3D" id="3.40.50.1820">
    <property type="entry name" value="alpha/beta hydrolase"/>
    <property type="match status" value="1"/>
</dbReference>
<dbReference type="SUPFAM" id="SSF53474">
    <property type="entry name" value="alpha/beta-Hydrolases"/>
    <property type="match status" value="1"/>
</dbReference>
<evidence type="ECO:0000256" key="3">
    <source>
        <dbReference type="ARBA" id="ARBA00032829"/>
    </source>
</evidence>
<evidence type="ECO:0000313" key="5">
    <source>
        <dbReference type="EMBL" id="RKP27404.1"/>
    </source>
</evidence>
<dbReference type="InterPro" id="IPR029058">
    <property type="entry name" value="AB_hydrolase_fold"/>
</dbReference>
<dbReference type="Proteomes" id="UP000278143">
    <property type="component" value="Unassembled WGS sequence"/>
</dbReference>
<accession>A0A4P9Z4B2</accession>